<dbReference type="InterPro" id="IPR006114">
    <property type="entry name" value="6PGDH_C"/>
</dbReference>
<dbReference type="SMART" id="SM01350">
    <property type="entry name" value="6PGD"/>
    <property type="match status" value="1"/>
</dbReference>
<evidence type="ECO:0000256" key="3">
    <source>
        <dbReference type="ARBA" id="ARBA00023064"/>
    </source>
</evidence>
<evidence type="ECO:0000313" key="6">
    <source>
        <dbReference type="Proteomes" id="UP000199696"/>
    </source>
</evidence>
<dbReference type="InterPro" id="IPR006183">
    <property type="entry name" value="Pgluconate_DH"/>
</dbReference>
<keyword evidence="6" id="KW-1185">Reference proteome</keyword>
<organism evidence="5 6">
    <name type="scientific">Micromonospora eburnea</name>
    <dbReference type="NCBI Taxonomy" id="227316"/>
    <lineage>
        <taxon>Bacteria</taxon>
        <taxon>Bacillati</taxon>
        <taxon>Actinomycetota</taxon>
        <taxon>Actinomycetes</taxon>
        <taxon>Micromonosporales</taxon>
        <taxon>Micromonosporaceae</taxon>
        <taxon>Micromonospora</taxon>
    </lineage>
</organism>
<dbReference type="GO" id="GO:0019521">
    <property type="term" value="P:D-gluconate metabolic process"/>
    <property type="evidence" value="ECO:0007669"/>
    <property type="project" value="UniProtKB-KW"/>
</dbReference>
<keyword evidence="2" id="KW-0560">Oxidoreductase</keyword>
<feature type="domain" description="6-phosphogluconate dehydrogenase C-terminal" evidence="4">
    <location>
        <begin position="159"/>
        <end position="290"/>
    </location>
</feature>
<comment type="similarity">
    <text evidence="1">Belongs to the 6-phosphogluconate dehydrogenase family.</text>
</comment>
<dbReference type="SUPFAM" id="SSF48179">
    <property type="entry name" value="6-phosphogluconate dehydrogenase C-terminal domain-like"/>
    <property type="match status" value="1"/>
</dbReference>
<dbReference type="InterPro" id="IPR036291">
    <property type="entry name" value="NAD(P)-bd_dom_sf"/>
</dbReference>
<dbReference type="AlphaFoldDB" id="A0A1C6VPX8"/>
<dbReference type="Proteomes" id="UP000199696">
    <property type="component" value="Unassembled WGS sequence"/>
</dbReference>
<dbReference type="GO" id="GO:0050661">
    <property type="term" value="F:NADP binding"/>
    <property type="evidence" value="ECO:0007669"/>
    <property type="project" value="InterPro"/>
</dbReference>
<dbReference type="InterPro" id="IPR006115">
    <property type="entry name" value="6PGDH_NADP-bd"/>
</dbReference>
<dbReference type="OrthoDB" id="9804542at2"/>
<evidence type="ECO:0000256" key="2">
    <source>
        <dbReference type="ARBA" id="ARBA00023002"/>
    </source>
</evidence>
<proteinExistence type="inferred from homology"/>
<dbReference type="Gene3D" id="1.10.1040.10">
    <property type="entry name" value="N-(1-d-carboxylethyl)-l-norvaline Dehydrogenase, domain 2"/>
    <property type="match status" value="1"/>
</dbReference>
<keyword evidence="3" id="KW-0311">Gluconate utilization</keyword>
<protein>
    <submittedName>
        <fullName evidence="5">6-phosphogluconate dehydrogenase</fullName>
    </submittedName>
</protein>
<accession>A0A1C6VPX8</accession>
<evidence type="ECO:0000256" key="1">
    <source>
        <dbReference type="ARBA" id="ARBA00008419"/>
    </source>
</evidence>
<dbReference type="InterPro" id="IPR004849">
    <property type="entry name" value="6DGDH_YqeC"/>
</dbReference>
<dbReference type="NCBIfam" id="TIGR00872">
    <property type="entry name" value="gnd_rel"/>
    <property type="match status" value="1"/>
</dbReference>
<dbReference type="InterPro" id="IPR013328">
    <property type="entry name" value="6PGD_dom2"/>
</dbReference>
<reference evidence="6" key="1">
    <citation type="submission" date="2016-06" db="EMBL/GenBank/DDBJ databases">
        <authorList>
            <person name="Varghese N."/>
            <person name="Submissions Spin"/>
        </authorList>
    </citation>
    <scope>NUCLEOTIDE SEQUENCE [LARGE SCALE GENOMIC DNA]</scope>
    <source>
        <strain evidence="6">DSM 44814</strain>
    </source>
</reference>
<sequence length="290" mass="31280">MQLGLVGLGRMGGNMRERLRAAGHEVVGYDRDAELSDVASLAELAEKLEAPRAVWVMVPAGVTDATIDELAGVLGEGDIIIDGGNSRFSDDAPRAERLNEQGIGYIDVGVSGGVWGRQNGYALMVGGAQEHVERLMPIFEALKPAGEYGFVHAGPVGAGHYAKMVHNGIEYGLMHAYAEGYELMAKSELVTNVPGVFKSWREGTVVRSWLLDLLDRALDEDPDLSELSGYTEDTGEGRWTVDEAVRLAVPLNVITASLFARFASRQDDSPAMKAVAALRQQFGGHAVRKR</sequence>
<dbReference type="GO" id="GO:0004616">
    <property type="term" value="F:phosphogluconate dehydrogenase (decarboxylating) activity"/>
    <property type="evidence" value="ECO:0007669"/>
    <property type="project" value="InterPro"/>
</dbReference>
<dbReference type="Pfam" id="PF03446">
    <property type="entry name" value="NAD_binding_2"/>
    <property type="match status" value="1"/>
</dbReference>
<dbReference type="Gene3D" id="3.40.50.720">
    <property type="entry name" value="NAD(P)-binding Rossmann-like Domain"/>
    <property type="match status" value="1"/>
</dbReference>
<name>A0A1C6VPX8_9ACTN</name>
<dbReference type="RefSeq" id="WP_091126699.1">
    <property type="nucleotide sequence ID" value="NZ_FMHY01000002.1"/>
</dbReference>
<dbReference type="STRING" id="227316.GA0070604_6284"/>
<dbReference type="SUPFAM" id="SSF51735">
    <property type="entry name" value="NAD(P)-binding Rossmann-fold domains"/>
    <property type="match status" value="1"/>
</dbReference>
<dbReference type="PRINTS" id="PR00076">
    <property type="entry name" value="6PGDHDRGNASE"/>
</dbReference>
<dbReference type="PANTHER" id="PTHR11811">
    <property type="entry name" value="6-PHOSPHOGLUCONATE DEHYDROGENASE"/>
    <property type="match status" value="1"/>
</dbReference>
<dbReference type="EMBL" id="FMHY01000002">
    <property type="protein sequence ID" value="SCL68388.1"/>
    <property type="molecule type" value="Genomic_DNA"/>
</dbReference>
<dbReference type="NCBIfam" id="NF007161">
    <property type="entry name" value="PRK09599.1"/>
    <property type="match status" value="1"/>
</dbReference>
<dbReference type="InterPro" id="IPR008927">
    <property type="entry name" value="6-PGluconate_DH-like_C_sf"/>
</dbReference>
<evidence type="ECO:0000259" key="4">
    <source>
        <dbReference type="SMART" id="SM01350"/>
    </source>
</evidence>
<dbReference type="Pfam" id="PF00393">
    <property type="entry name" value="6PGD"/>
    <property type="match status" value="1"/>
</dbReference>
<dbReference type="GO" id="GO:0006098">
    <property type="term" value="P:pentose-phosphate shunt"/>
    <property type="evidence" value="ECO:0007669"/>
    <property type="project" value="InterPro"/>
</dbReference>
<evidence type="ECO:0000313" key="5">
    <source>
        <dbReference type="EMBL" id="SCL68388.1"/>
    </source>
</evidence>
<gene>
    <name evidence="5" type="ORF">GA0070604_6284</name>
</gene>